<name>A0A8H4M4N5_9EURO</name>
<evidence type="ECO:0008006" key="5">
    <source>
        <dbReference type="Google" id="ProtNLM"/>
    </source>
</evidence>
<gene>
    <name evidence="3" type="ORF">CNMCM6805_002272</name>
</gene>
<dbReference type="GO" id="GO:0051118">
    <property type="term" value="F:glucan endo-1,3-alpha-glucosidase activity"/>
    <property type="evidence" value="ECO:0007669"/>
    <property type="project" value="InterPro"/>
</dbReference>
<evidence type="ECO:0000313" key="4">
    <source>
        <dbReference type="Proteomes" id="UP000653565"/>
    </source>
</evidence>
<feature type="compositionally biased region" description="Polar residues" evidence="1">
    <location>
        <begin position="673"/>
        <end position="692"/>
    </location>
</feature>
<reference evidence="3" key="2">
    <citation type="submission" date="2020-04" db="EMBL/GenBank/DDBJ databases">
        <authorList>
            <person name="Santos R.A.C."/>
            <person name="Steenwyk J.L."/>
            <person name="Rivero-Menendez O."/>
            <person name="Mead M.E."/>
            <person name="Silva L.P."/>
            <person name="Bastos R.W."/>
            <person name="Alastruey-Izquierdo A."/>
            <person name="Goldman G.H."/>
            <person name="Rokas A."/>
        </authorList>
    </citation>
    <scope>NUCLEOTIDE SEQUENCE</scope>
    <source>
        <strain evidence="3">CNM-CM6805</strain>
    </source>
</reference>
<dbReference type="InterPro" id="IPR005197">
    <property type="entry name" value="Glyco_hydro_71"/>
</dbReference>
<sequence>MNVPLLWEVLSLWIGACRVHAAAVFAHFMVTNSENFTTYDWEINMKFAQQAHIAAFALNMAYGDPTNEPSLVQVFDAANIMGFQLFFSFDYAGNGAWPKSTVIDYLTQYGSNAAHHHYQGKPFVSTFEGAASAADWIDIKTETGCYFVPDWSSLGAKAALEVSPGVPDGLFSWAGWPWGPNDMDTYVDASYMQYLDGKPYMMPVSPWFYTNLHGYKKNWVWNGDHLCSTDSTDPADQCTVGDTNLPSNHQGACGNGNFPLWDSVTGQINCDRPASEAGDGMSYCQANAMDNLDDTLDAIDCYDTCEDGGLAKRGKRKSCPPPSYKASPNPAVCDAVFGKKIHATGRYLDYRGIDENDGGAERNEVVRRKGPAKFPTKRTGWGLIGCDVEEYPFGNSQTGAPSQANYNDRPTLRLIPQEENSDHGVRNGEVHQRAEEADAENEPNLLYVSVFRPIAPSIANSIHLGVEVSSFSGAAMKADYCITEFYDCNNKCAAAYGPGFILVNQLSQQDRQAVKKAGLQSTQEWDLWFDDPAHPNRKWAHTLHWDSAGLQQNPPVYSAVTHLIYDDAPSNGQLFPYLQKRDLAGSEDQDPEDEDSTPREDGDLQEPALNATIRLDDFLLPAPALVTMPDNNLRRRAALSGTSFLNPRVYTDVLSCELAADLDACSDCDPQPDGSSSGSNPQLEHPTDSTNYPATYQIYMRPKRVFSQTDKCDYEWVGFEAYVLTTPEDRGTPCYPDGAWSEQYCSSSSTLDPDLPPSIDGIEVWGDTCTYTATADWRSVENMYPAGNLTCQNKWREASCIKGPRGVQWDCELGIAFYMVACSWEQIS</sequence>
<keyword evidence="2" id="KW-0732">Signal</keyword>
<evidence type="ECO:0000256" key="1">
    <source>
        <dbReference type="SAM" id="MobiDB-lite"/>
    </source>
</evidence>
<evidence type="ECO:0000313" key="3">
    <source>
        <dbReference type="EMBL" id="KAF4228205.1"/>
    </source>
</evidence>
<dbReference type="OrthoDB" id="1046782at2759"/>
<dbReference type="EMBL" id="JAAAPX010000157">
    <property type="protein sequence ID" value="KAF4228205.1"/>
    <property type="molecule type" value="Genomic_DNA"/>
</dbReference>
<evidence type="ECO:0000256" key="2">
    <source>
        <dbReference type="SAM" id="SignalP"/>
    </source>
</evidence>
<comment type="caution">
    <text evidence="3">The sequence shown here is derived from an EMBL/GenBank/DDBJ whole genome shotgun (WGS) entry which is preliminary data.</text>
</comment>
<dbReference type="Proteomes" id="UP000653565">
    <property type="component" value="Unassembled WGS sequence"/>
</dbReference>
<protein>
    <recommendedName>
        <fullName evidence="5">Alpha-1,3-glucanase/mutanase</fullName>
    </recommendedName>
</protein>
<dbReference type="Pfam" id="PF03659">
    <property type="entry name" value="Glyco_hydro_71"/>
    <property type="match status" value="1"/>
</dbReference>
<dbReference type="CDD" id="cd11577">
    <property type="entry name" value="GH71"/>
    <property type="match status" value="1"/>
</dbReference>
<organism evidence="3 4">
    <name type="scientific">Aspergillus fumigatiaffinis</name>
    <dbReference type="NCBI Taxonomy" id="340414"/>
    <lineage>
        <taxon>Eukaryota</taxon>
        <taxon>Fungi</taxon>
        <taxon>Dikarya</taxon>
        <taxon>Ascomycota</taxon>
        <taxon>Pezizomycotina</taxon>
        <taxon>Eurotiomycetes</taxon>
        <taxon>Eurotiomycetidae</taxon>
        <taxon>Eurotiales</taxon>
        <taxon>Aspergillaceae</taxon>
        <taxon>Aspergillus</taxon>
        <taxon>Aspergillus subgen. Fumigati</taxon>
    </lineage>
</organism>
<reference evidence="3" key="1">
    <citation type="journal article" date="2020" name="bioRxiv">
        <title>Genomic and phenotypic heterogeneity of clinical isolates of the human pathogens Aspergillus fumigatus, Aspergillus lentulus and Aspergillus fumigatiaffinis.</title>
        <authorList>
            <person name="dos Santos R.A.C."/>
            <person name="Steenwyk J.L."/>
            <person name="Rivero-Menendez O."/>
            <person name="Mead M.E."/>
            <person name="Silva L.P."/>
            <person name="Bastos R.W."/>
            <person name="Alastruey-Izquierdo A."/>
            <person name="Goldman G.H."/>
            <person name="Rokas A."/>
        </authorList>
    </citation>
    <scope>NUCLEOTIDE SEQUENCE</scope>
    <source>
        <strain evidence="3">CNM-CM6805</strain>
    </source>
</reference>
<feature type="chain" id="PRO_5044155364" description="Alpha-1,3-glucanase/mutanase" evidence="2">
    <location>
        <begin position="22"/>
        <end position="828"/>
    </location>
</feature>
<feature type="signal peptide" evidence="2">
    <location>
        <begin position="1"/>
        <end position="21"/>
    </location>
</feature>
<feature type="region of interest" description="Disordered" evidence="1">
    <location>
        <begin position="584"/>
        <end position="607"/>
    </location>
</feature>
<feature type="region of interest" description="Disordered" evidence="1">
    <location>
        <begin position="668"/>
        <end position="692"/>
    </location>
</feature>
<dbReference type="AlphaFoldDB" id="A0A8H4M4N5"/>
<keyword evidence="4" id="KW-1185">Reference proteome</keyword>
<accession>A0A8H4M4N5</accession>
<feature type="compositionally biased region" description="Acidic residues" evidence="1">
    <location>
        <begin position="585"/>
        <end position="595"/>
    </location>
</feature>
<proteinExistence type="predicted"/>
<dbReference type="Gene3D" id="3.20.20.80">
    <property type="entry name" value="Glycosidases"/>
    <property type="match status" value="1"/>
</dbReference>